<sequence>MQEGIERDFNPPISKSNSNKMRAFIRRSVFVLPLVAALSACSVTHSVETDTIRVAAKSMKKNLKGYKGLYCTFTRPDVTCRVDWKGEPDPETHAAVLAAVKAFVTPEHMREIARSVKWNLEISEFHLLLNTDDNKADAEHAYSARYYKTSDASDDSEANIDAYKTWTEDGAQPVPLENGSD</sequence>
<reference evidence="1 4" key="2">
    <citation type="submission" date="2022-05" db="EMBL/GenBank/DDBJ databases">
        <title>Genome Sequencing of Bee-Associated Microbes.</title>
        <authorList>
            <person name="Dunlap C."/>
        </authorList>
    </citation>
    <scope>NUCLEOTIDE SEQUENCE [LARGE SCALE GENOMIC DNA]</scope>
    <source>
        <strain evidence="1 4">NRRL B-23120</strain>
    </source>
</reference>
<dbReference type="RefSeq" id="WP_042234595.1">
    <property type="nucleotide sequence ID" value="NZ_CP026520.1"/>
</dbReference>
<evidence type="ECO:0000313" key="2">
    <source>
        <dbReference type="EMBL" id="QAV21019.1"/>
    </source>
</evidence>
<evidence type="ECO:0000313" key="4">
    <source>
        <dbReference type="Proteomes" id="UP001527202"/>
    </source>
</evidence>
<accession>A0A410X330</accession>
<dbReference type="AlphaFoldDB" id="A0A410X330"/>
<dbReference type="EMBL" id="CP026520">
    <property type="protein sequence ID" value="QAV21019.1"/>
    <property type="molecule type" value="Genomic_DNA"/>
</dbReference>
<proteinExistence type="predicted"/>
<gene>
    <name evidence="1" type="ORF">M5X16_18560</name>
    <name evidence="2" type="ORF">PC41400_26450</name>
</gene>
<reference evidence="2 3" key="1">
    <citation type="submission" date="2018-01" db="EMBL/GenBank/DDBJ databases">
        <title>The whole genome sequencing and assembly of Paenibacillus chitinolyticus KCCM 41400 strain.</title>
        <authorList>
            <person name="Kim J.-Y."/>
            <person name="Park M.-K."/>
            <person name="Lee Y.-J."/>
            <person name="Yi H."/>
            <person name="Bahn Y.-S."/>
            <person name="Kim J.F."/>
            <person name="Lee D.-W."/>
        </authorList>
    </citation>
    <scope>NUCLEOTIDE SEQUENCE [LARGE SCALE GENOMIC DNA]</scope>
    <source>
        <strain evidence="2 3">KCCM 41400</strain>
    </source>
</reference>
<dbReference type="GeneID" id="95378335"/>
<organism evidence="2 3">
    <name type="scientific">Paenibacillus chitinolyticus</name>
    <dbReference type="NCBI Taxonomy" id="79263"/>
    <lineage>
        <taxon>Bacteria</taxon>
        <taxon>Bacillati</taxon>
        <taxon>Bacillota</taxon>
        <taxon>Bacilli</taxon>
        <taxon>Bacillales</taxon>
        <taxon>Paenibacillaceae</taxon>
        <taxon>Paenibacillus</taxon>
    </lineage>
</organism>
<evidence type="ECO:0000313" key="3">
    <source>
        <dbReference type="Proteomes" id="UP000288943"/>
    </source>
</evidence>
<dbReference type="OrthoDB" id="2652064at2"/>
<name>A0A410X330_9BACL</name>
<dbReference type="KEGG" id="pchi:PC41400_26450"/>
<protein>
    <submittedName>
        <fullName evidence="2">Uncharacterized protein</fullName>
    </submittedName>
</protein>
<keyword evidence="4" id="KW-1185">Reference proteome</keyword>
<evidence type="ECO:0000313" key="1">
    <source>
        <dbReference type="EMBL" id="MCY9597771.1"/>
    </source>
</evidence>
<dbReference type="Proteomes" id="UP001527202">
    <property type="component" value="Unassembled WGS sequence"/>
</dbReference>
<dbReference type="Proteomes" id="UP000288943">
    <property type="component" value="Chromosome"/>
</dbReference>
<dbReference type="EMBL" id="JAMDMJ010000024">
    <property type="protein sequence ID" value="MCY9597771.1"/>
    <property type="molecule type" value="Genomic_DNA"/>
</dbReference>